<protein>
    <recommendedName>
        <fullName evidence="3">DUF1795 domain-containing protein</fullName>
    </recommendedName>
</protein>
<organism evidence="1 2">
    <name type="scientific">Clostridium boliviensis</name>
    <dbReference type="NCBI Taxonomy" id="318465"/>
    <lineage>
        <taxon>Bacteria</taxon>
        <taxon>Bacillati</taxon>
        <taxon>Bacillota</taxon>
        <taxon>Clostridia</taxon>
        <taxon>Eubacteriales</taxon>
        <taxon>Clostridiaceae</taxon>
        <taxon>Clostridium</taxon>
    </lineage>
</organism>
<name>A0ABU4GPY7_9CLOT</name>
<accession>A0ABU4GPY7</accession>
<comment type="caution">
    <text evidence="1">The sequence shown here is derived from an EMBL/GenBank/DDBJ whole genome shotgun (WGS) entry which is preliminary data.</text>
</comment>
<evidence type="ECO:0000313" key="1">
    <source>
        <dbReference type="EMBL" id="MDW2798282.1"/>
    </source>
</evidence>
<keyword evidence="2" id="KW-1185">Reference proteome</keyword>
<dbReference type="Proteomes" id="UP001276854">
    <property type="component" value="Unassembled WGS sequence"/>
</dbReference>
<evidence type="ECO:0000313" key="2">
    <source>
        <dbReference type="Proteomes" id="UP001276854"/>
    </source>
</evidence>
<dbReference type="EMBL" id="JAWONS010000184">
    <property type="protein sequence ID" value="MDW2798282.1"/>
    <property type="molecule type" value="Genomic_DNA"/>
</dbReference>
<proteinExistence type="predicted"/>
<sequence>MQYEDEKIAALRIKEKKKHYNNTEKGIYIGEQLYKFSESLLFGETLHILLPDGFLQMPVEKIRGKYPSEFRPQVIISNESGMVNFTFSKFEQPASWEQLPDLLVNLQTAILNMNPSVLVFHRKQIEVKDKSVPWMDFKSYAMDGALYNYLFLYLSDKKPVLGMFNCPFSEREGWQYLFTKCLETIDEVMDLNERG</sequence>
<dbReference type="RefSeq" id="WP_318064525.1">
    <property type="nucleotide sequence ID" value="NZ_JAWONS010000184.1"/>
</dbReference>
<gene>
    <name evidence="1" type="ORF">RZO55_11930</name>
</gene>
<evidence type="ECO:0008006" key="3">
    <source>
        <dbReference type="Google" id="ProtNLM"/>
    </source>
</evidence>
<reference evidence="1 2" key="1">
    <citation type="submission" date="2023-10" db="EMBL/GenBank/DDBJ databases">
        <title>A novel Glycoside Hydrolase 43-Like Enzyme from Clostrdium boliviensis is an Endo-xylanase, and a Candidate for Xylooligosaccharides Production from Different Xylan Substrates.</title>
        <authorList>
            <person name="Alvarez M.T."/>
            <person name="Rocabado-Villegas L.R."/>
            <person name="Salas-Veizaga D.M."/>
            <person name="Linares-Pasten J.A."/>
            <person name="Gudmundsdottir E.E."/>
            <person name="Hreggvidsson G.O."/>
            <person name="Adlercreutz P."/>
            <person name="Nordberg Karlsson E."/>
        </authorList>
    </citation>
    <scope>NUCLEOTIDE SEQUENCE [LARGE SCALE GENOMIC DNA]</scope>
    <source>
        <strain evidence="1 2">E-1</strain>
    </source>
</reference>